<name>A0AA35KQ94_9SAUR</name>
<organism evidence="1 2">
    <name type="scientific">Podarcis lilfordi</name>
    <name type="common">Lilford's wall lizard</name>
    <dbReference type="NCBI Taxonomy" id="74358"/>
    <lineage>
        <taxon>Eukaryota</taxon>
        <taxon>Metazoa</taxon>
        <taxon>Chordata</taxon>
        <taxon>Craniata</taxon>
        <taxon>Vertebrata</taxon>
        <taxon>Euteleostomi</taxon>
        <taxon>Lepidosauria</taxon>
        <taxon>Squamata</taxon>
        <taxon>Bifurcata</taxon>
        <taxon>Unidentata</taxon>
        <taxon>Episquamata</taxon>
        <taxon>Laterata</taxon>
        <taxon>Lacertibaenia</taxon>
        <taxon>Lacertidae</taxon>
        <taxon>Podarcis</taxon>
    </lineage>
</organism>
<accession>A0AA35KQ94</accession>
<reference evidence="1" key="1">
    <citation type="submission" date="2022-12" db="EMBL/GenBank/DDBJ databases">
        <authorList>
            <person name="Alioto T."/>
            <person name="Alioto T."/>
            <person name="Gomez Garrido J."/>
        </authorList>
    </citation>
    <scope>NUCLEOTIDE SEQUENCE</scope>
</reference>
<evidence type="ECO:0000313" key="1">
    <source>
        <dbReference type="EMBL" id="CAI5781573.1"/>
    </source>
</evidence>
<evidence type="ECO:0000313" key="2">
    <source>
        <dbReference type="Proteomes" id="UP001178461"/>
    </source>
</evidence>
<dbReference type="AlphaFoldDB" id="A0AA35KQ94"/>
<sequence length="130" mass="14122">MPQVSSLRGLTKWHTVGVGTYHRAWPAARPIHGSLLGATLWPGAPRCPKWQHGACIRHCGALICKLPRHPRVAHPWAARPTPTAPGAEAASYALALYLVTYDLLVGLEIHRIIVPRVVPGYLGSNPTCPF</sequence>
<protein>
    <submittedName>
        <fullName evidence="1">Uncharacterized protein</fullName>
    </submittedName>
</protein>
<dbReference type="EMBL" id="OX395133">
    <property type="protein sequence ID" value="CAI5781573.1"/>
    <property type="molecule type" value="Genomic_DNA"/>
</dbReference>
<dbReference type="Proteomes" id="UP001178461">
    <property type="component" value="Chromosome 8"/>
</dbReference>
<proteinExistence type="predicted"/>
<keyword evidence="2" id="KW-1185">Reference proteome</keyword>
<gene>
    <name evidence="1" type="ORF">PODLI_1B009304</name>
</gene>